<evidence type="ECO:0000259" key="6">
    <source>
        <dbReference type="PROSITE" id="PS50929"/>
    </source>
</evidence>
<dbReference type="InterPro" id="IPR039421">
    <property type="entry name" value="Type_1_exporter"/>
</dbReference>
<sequence length="284" mass="30452">MTEPSMRYQTLFTFLRGFSGGIITQMTLVLVNSTLVVLPALVGQRLIDDGVLEGDMDLVLLLGGVLVVCALIQAAIAYIGEVHSAWLGERLTLRMRGDLVTHLHTQRPGFFSYARPGAVVSRIHGDVGGVQQMLASTLPSLTGAVSTLVIAGVGLLLLEWRAALVLLLLAPVMYGLAVYFAPRLREASRREMNAYADLDTCVAEQFGAEGAEVVRLHGAQSTMSGRFLVKAGHVRSYALRQASLGAGFGAATAVTTGLIGASIYVVGDSGWWPEQRVWARLSPW</sequence>
<dbReference type="RefSeq" id="WP_161110967.1">
    <property type="nucleotide sequence ID" value="NZ_WWHY01000001.1"/>
</dbReference>
<evidence type="ECO:0000256" key="2">
    <source>
        <dbReference type="ARBA" id="ARBA00022692"/>
    </source>
</evidence>
<organism evidence="7 8">
    <name type="scientific">Nocardiopsis alba</name>
    <dbReference type="NCBI Taxonomy" id="53437"/>
    <lineage>
        <taxon>Bacteria</taxon>
        <taxon>Bacillati</taxon>
        <taxon>Actinomycetota</taxon>
        <taxon>Actinomycetes</taxon>
        <taxon>Streptosporangiales</taxon>
        <taxon>Nocardiopsidaceae</taxon>
        <taxon>Nocardiopsis</taxon>
    </lineage>
</organism>
<dbReference type="EMBL" id="WWHY01000001">
    <property type="protein sequence ID" value="MYR32955.1"/>
    <property type="molecule type" value="Genomic_DNA"/>
</dbReference>
<evidence type="ECO:0000256" key="4">
    <source>
        <dbReference type="ARBA" id="ARBA00023136"/>
    </source>
</evidence>
<evidence type="ECO:0000313" key="8">
    <source>
        <dbReference type="Proteomes" id="UP000467124"/>
    </source>
</evidence>
<feature type="transmembrane region" description="Helical" evidence="5">
    <location>
        <begin position="138"/>
        <end position="158"/>
    </location>
</feature>
<dbReference type="InterPro" id="IPR036640">
    <property type="entry name" value="ABC1_TM_sf"/>
</dbReference>
<gene>
    <name evidence="7" type="ORF">GTW20_11935</name>
</gene>
<evidence type="ECO:0000256" key="3">
    <source>
        <dbReference type="ARBA" id="ARBA00022989"/>
    </source>
</evidence>
<evidence type="ECO:0000256" key="1">
    <source>
        <dbReference type="ARBA" id="ARBA00004651"/>
    </source>
</evidence>
<proteinExistence type="predicted"/>
<accession>A0A7K2IT45</accession>
<keyword evidence="2 5" id="KW-0812">Transmembrane</keyword>
<dbReference type="GO" id="GO:0140359">
    <property type="term" value="F:ABC-type transporter activity"/>
    <property type="evidence" value="ECO:0007669"/>
    <property type="project" value="InterPro"/>
</dbReference>
<dbReference type="Pfam" id="PF00664">
    <property type="entry name" value="ABC_membrane"/>
    <property type="match status" value="1"/>
</dbReference>
<feature type="domain" description="ABC transmembrane type-1" evidence="6">
    <location>
        <begin position="28"/>
        <end position="267"/>
    </location>
</feature>
<reference evidence="7 8" key="1">
    <citation type="journal article" date="2019" name="Nat. Commun.">
        <title>The antimicrobial potential of Streptomyces from insect microbiomes.</title>
        <authorList>
            <person name="Chevrette M.G."/>
            <person name="Carlson C.M."/>
            <person name="Ortega H.E."/>
            <person name="Thomas C."/>
            <person name="Ananiev G.E."/>
            <person name="Barns K.J."/>
            <person name="Book A.J."/>
            <person name="Cagnazzo J."/>
            <person name="Carlos C."/>
            <person name="Flanigan W."/>
            <person name="Grubbs K.J."/>
            <person name="Horn H.A."/>
            <person name="Hoffmann F.M."/>
            <person name="Klassen J.L."/>
            <person name="Knack J.J."/>
            <person name="Lewin G.R."/>
            <person name="McDonald B.R."/>
            <person name="Muller L."/>
            <person name="Melo W.G.P."/>
            <person name="Pinto-Tomas A.A."/>
            <person name="Schmitz A."/>
            <person name="Wendt-Pienkowski E."/>
            <person name="Wildman S."/>
            <person name="Zhao M."/>
            <person name="Zhang F."/>
            <person name="Bugni T.S."/>
            <person name="Andes D.R."/>
            <person name="Pupo M.T."/>
            <person name="Currie C.R."/>
        </authorList>
    </citation>
    <scope>NUCLEOTIDE SEQUENCE [LARGE SCALE GENOMIC DNA]</scope>
    <source>
        <strain evidence="7 8">SID5840</strain>
    </source>
</reference>
<evidence type="ECO:0000313" key="7">
    <source>
        <dbReference type="EMBL" id="MYR32955.1"/>
    </source>
</evidence>
<keyword evidence="3 5" id="KW-1133">Transmembrane helix</keyword>
<dbReference type="PANTHER" id="PTHR24221">
    <property type="entry name" value="ATP-BINDING CASSETTE SUB-FAMILY B"/>
    <property type="match status" value="1"/>
</dbReference>
<dbReference type="Gene3D" id="1.20.1560.10">
    <property type="entry name" value="ABC transporter type 1, transmembrane domain"/>
    <property type="match status" value="1"/>
</dbReference>
<feature type="transmembrane region" description="Helical" evidence="5">
    <location>
        <begin position="12"/>
        <end position="38"/>
    </location>
</feature>
<comment type="subcellular location">
    <subcellularLocation>
        <location evidence="1">Cell membrane</location>
        <topology evidence="1">Multi-pass membrane protein</topology>
    </subcellularLocation>
</comment>
<feature type="transmembrane region" description="Helical" evidence="5">
    <location>
        <begin position="164"/>
        <end position="182"/>
    </location>
</feature>
<feature type="transmembrane region" description="Helical" evidence="5">
    <location>
        <begin position="244"/>
        <end position="266"/>
    </location>
</feature>
<protein>
    <recommendedName>
        <fullName evidence="6">ABC transmembrane type-1 domain-containing protein</fullName>
    </recommendedName>
</protein>
<feature type="transmembrane region" description="Helical" evidence="5">
    <location>
        <begin position="58"/>
        <end position="80"/>
    </location>
</feature>
<dbReference type="PANTHER" id="PTHR24221:SF654">
    <property type="entry name" value="ATP-BINDING CASSETTE SUB-FAMILY B MEMBER 6"/>
    <property type="match status" value="1"/>
</dbReference>
<evidence type="ECO:0000256" key="5">
    <source>
        <dbReference type="SAM" id="Phobius"/>
    </source>
</evidence>
<name>A0A7K2IT45_9ACTN</name>
<dbReference type="GO" id="GO:0005886">
    <property type="term" value="C:plasma membrane"/>
    <property type="evidence" value="ECO:0007669"/>
    <property type="project" value="UniProtKB-SubCell"/>
</dbReference>
<dbReference type="Proteomes" id="UP000467124">
    <property type="component" value="Unassembled WGS sequence"/>
</dbReference>
<comment type="caution">
    <text evidence="7">The sequence shown here is derived from an EMBL/GenBank/DDBJ whole genome shotgun (WGS) entry which is preliminary data.</text>
</comment>
<dbReference type="GO" id="GO:0034040">
    <property type="term" value="F:ATPase-coupled lipid transmembrane transporter activity"/>
    <property type="evidence" value="ECO:0007669"/>
    <property type="project" value="TreeGrafter"/>
</dbReference>
<dbReference type="SUPFAM" id="SSF90123">
    <property type="entry name" value="ABC transporter transmembrane region"/>
    <property type="match status" value="1"/>
</dbReference>
<dbReference type="PROSITE" id="PS50929">
    <property type="entry name" value="ABC_TM1F"/>
    <property type="match status" value="1"/>
</dbReference>
<dbReference type="InterPro" id="IPR011527">
    <property type="entry name" value="ABC1_TM_dom"/>
</dbReference>
<keyword evidence="4 5" id="KW-0472">Membrane</keyword>
<dbReference type="AlphaFoldDB" id="A0A7K2IT45"/>
<dbReference type="GO" id="GO:0005524">
    <property type="term" value="F:ATP binding"/>
    <property type="evidence" value="ECO:0007669"/>
    <property type="project" value="InterPro"/>
</dbReference>